<dbReference type="Gene3D" id="3.10.690.10">
    <property type="entry name" value="Bifunctional nuclease domain"/>
    <property type="match status" value="1"/>
</dbReference>
<dbReference type="EMBL" id="DSTU01000002">
    <property type="protein sequence ID" value="HFJ53261.1"/>
    <property type="molecule type" value="Genomic_DNA"/>
</dbReference>
<sequence>MIEVRVEAVLIEQSSNTPVMLLREVGGSRVLPVFIGPAEASAIIYALEKTQFVRPLTLDLMRNVITGLNGRVRQVVINRLDDETFFAELVLESGEQLVAIDARPSDSVGLALRVGAPIFVEDEVMERAGQWLSDEEETRLKELRERMRKVEPEDFGNYQI</sequence>
<dbReference type="AlphaFoldDB" id="A0A7C3IUE9"/>
<name>A0A7C3IUE9_UNCW3</name>
<dbReference type="GO" id="GO:0004518">
    <property type="term" value="F:nuclease activity"/>
    <property type="evidence" value="ECO:0007669"/>
    <property type="project" value="InterPro"/>
</dbReference>
<gene>
    <name evidence="2" type="ORF">ENP94_05430</name>
    <name evidence="3" type="ORF">ENS16_01025</name>
</gene>
<organism evidence="3">
    <name type="scientific">candidate division WOR-3 bacterium</name>
    <dbReference type="NCBI Taxonomy" id="2052148"/>
    <lineage>
        <taxon>Bacteria</taxon>
        <taxon>Bacteria division WOR-3</taxon>
    </lineage>
</organism>
<evidence type="ECO:0000313" key="2">
    <source>
        <dbReference type="EMBL" id="HEA87436.1"/>
    </source>
</evidence>
<dbReference type="InterPro" id="IPR003729">
    <property type="entry name" value="Bi_nuclease_dom"/>
</dbReference>
<dbReference type="PANTHER" id="PTHR15160:SF1">
    <property type="entry name" value="VON HIPPEL-LINDAU DISEASE TUMOR SUPPRESSOR"/>
    <property type="match status" value="1"/>
</dbReference>
<accession>A0A7C3IUE9</accession>
<protein>
    <submittedName>
        <fullName evidence="3">Bifunctional nuclease family protein</fullName>
    </submittedName>
</protein>
<dbReference type="PANTHER" id="PTHR15160">
    <property type="entry name" value="VON HIPPEL-LINDAU PROTEIN"/>
    <property type="match status" value="1"/>
</dbReference>
<comment type="caution">
    <text evidence="3">The sequence shown here is derived from an EMBL/GenBank/DDBJ whole genome shotgun (WGS) entry which is preliminary data.</text>
</comment>
<dbReference type="SUPFAM" id="SSF103256">
    <property type="entry name" value="Hypothetical protein TM0160"/>
    <property type="match status" value="1"/>
</dbReference>
<reference evidence="3" key="1">
    <citation type="journal article" date="2020" name="mSystems">
        <title>Genome- and Community-Level Interaction Insights into Carbon Utilization and Element Cycling Functions of Hydrothermarchaeota in Hydrothermal Sediment.</title>
        <authorList>
            <person name="Zhou Z."/>
            <person name="Liu Y."/>
            <person name="Xu W."/>
            <person name="Pan J."/>
            <person name="Luo Z.H."/>
            <person name="Li M."/>
        </authorList>
    </citation>
    <scope>NUCLEOTIDE SEQUENCE [LARGE SCALE GENOMIC DNA]</scope>
    <source>
        <strain evidence="2">SpSt-265</strain>
        <strain evidence="3">SpSt-465</strain>
    </source>
</reference>
<evidence type="ECO:0000259" key="1">
    <source>
        <dbReference type="PROSITE" id="PS51658"/>
    </source>
</evidence>
<evidence type="ECO:0000313" key="3">
    <source>
        <dbReference type="EMBL" id="HFJ53261.1"/>
    </source>
</evidence>
<dbReference type="Pfam" id="PF02577">
    <property type="entry name" value="BFN_dom"/>
    <property type="match status" value="1"/>
</dbReference>
<proteinExistence type="predicted"/>
<feature type="domain" description="BFN" evidence="1">
    <location>
        <begin position="1"/>
        <end position="132"/>
    </location>
</feature>
<dbReference type="InterPro" id="IPR036104">
    <property type="entry name" value="BFN_sf"/>
</dbReference>
<dbReference type="EMBL" id="DSLG01000006">
    <property type="protein sequence ID" value="HEA87436.1"/>
    <property type="molecule type" value="Genomic_DNA"/>
</dbReference>
<dbReference type="PROSITE" id="PS51658">
    <property type="entry name" value="BFN"/>
    <property type="match status" value="1"/>
</dbReference>